<keyword evidence="2" id="KW-0732">Signal</keyword>
<dbReference type="InterPro" id="IPR028082">
    <property type="entry name" value="Peripla_BP_I"/>
</dbReference>
<dbReference type="Proteomes" id="UP000229730">
    <property type="component" value="Unassembled WGS sequence"/>
</dbReference>
<accession>A0A2G4YV18</accession>
<dbReference type="InterPro" id="IPR028081">
    <property type="entry name" value="Leu-bd"/>
</dbReference>
<evidence type="ECO:0000313" key="7">
    <source>
        <dbReference type="Proteomes" id="UP000229730"/>
    </source>
</evidence>
<dbReference type="PANTHER" id="PTHR30483">
    <property type="entry name" value="LEUCINE-SPECIFIC-BINDING PROTEIN"/>
    <property type="match status" value="1"/>
</dbReference>
<feature type="region of interest" description="Disordered" evidence="4">
    <location>
        <begin position="451"/>
        <end position="500"/>
    </location>
</feature>
<evidence type="ECO:0000259" key="5">
    <source>
        <dbReference type="Pfam" id="PF13458"/>
    </source>
</evidence>
<dbReference type="SUPFAM" id="SSF53822">
    <property type="entry name" value="Periplasmic binding protein-like I"/>
    <property type="match status" value="1"/>
</dbReference>
<comment type="similarity">
    <text evidence="1">Belongs to the leucine-binding protein family.</text>
</comment>
<keyword evidence="7" id="KW-1185">Reference proteome</keyword>
<keyword evidence="3" id="KW-0813">Transport</keyword>
<evidence type="ECO:0000313" key="6">
    <source>
        <dbReference type="EMBL" id="PHZ85296.1"/>
    </source>
</evidence>
<organism evidence="6 7">
    <name type="scientific">Paremcibacter congregatus</name>
    <dbReference type="NCBI Taxonomy" id="2043170"/>
    <lineage>
        <taxon>Bacteria</taxon>
        <taxon>Pseudomonadati</taxon>
        <taxon>Pseudomonadota</taxon>
        <taxon>Alphaproteobacteria</taxon>
        <taxon>Emcibacterales</taxon>
        <taxon>Emcibacteraceae</taxon>
        <taxon>Paremcibacter</taxon>
    </lineage>
</organism>
<proteinExistence type="inferred from homology"/>
<dbReference type="GO" id="GO:0006865">
    <property type="term" value="P:amino acid transport"/>
    <property type="evidence" value="ECO:0007669"/>
    <property type="project" value="UniProtKB-KW"/>
</dbReference>
<name>A0A2G4YV18_9PROT</name>
<comment type="caution">
    <text evidence="6">The sequence shown here is derived from an EMBL/GenBank/DDBJ whole genome shotgun (WGS) entry which is preliminary data.</text>
</comment>
<dbReference type="Pfam" id="PF13458">
    <property type="entry name" value="Peripla_BP_6"/>
    <property type="match status" value="1"/>
</dbReference>
<feature type="compositionally biased region" description="Basic and acidic residues" evidence="4">
    <location>
        <begin position="45"/>
        <end position="57"/>
    </location>
</feature>
<keyword evidence="3" id="KW-0029">Amino-acid transport</keyword>
<dbReference type="CDD" id="cd06339">
    <property type="entry name" value="PBP1_YraM_LppC_lipoprotein-like"/>
    <property type="match status" value="1"/>
</dbReference>
<dbReference type="EMBL" id="PDEM01000016">
    <property type="protein sequence ID" value="PHZ85296.1"/>
    <property type="molecule type" value="Genomic_DNA"/>
</dbReference>
<evidence type="ECO:0000256" key="4">
    <source>
        <dbReference type="SAM" id="MobiDB-lite"/>
    </source>
</evidence>
<feature type="region of interest" description="Disordered" evidence="4">
    <location>
        <begin position="28"/>
        <end position="57"/>
    </location>
</feature>
<dbReference type="InParanoid" id="A0A2G4YV18"/>
<dbReference type="Gene3D" id="3.40.50.2300">
    <property type="match status" value="2"/>
</dbReference>
<dbReference type="InterPro" id="IPR051010">
    <property type="entry name" value="BCAA_transport"/>
</dbReference>
<gene>
    <name evidence="6" type="ORF">CRD36_07785</name>
</gene>
<evidence type="ECO:0000256" key="3">
    <source>
        <dbReference type="ARBA" id="ARBA00022970"/>
    </source>
</evidence>
<feature type="domain" description="Leucine-binding protein" evidence="5">
    <location>
        <begin position="62"/>
        <end position="421"/>
    </location>
</feature>
<dbReference type="PROSITE" id="PS51257">
    <property type="entry name" value="PROKAR_LIPOPROTEIN"/>
    <property type="match status" value="1"/>
</dbReference>
<dbReference type="AlphaFoldDB" id="A0A2G4YV18"/>
<evidence type="ECO:0000256" key="2">
    <source>
        <dbReference type="ARBA" id="ARBA00022729"/>
    </source>
</evidence>
<reference evidence="6 7" key="1">
    <citation type="submission" date="2017-10" db="EMBL/GenBank/DDBJ databases">
        <title>Frigbacter circumglobatus gen. nov. sp. nov., isolated from sediment cultured in situ.</title>
        <authorList>
            <person name="Zhao Z."/>
        </authorList>
    </citation>
    <scope>NUCLEOTIDE SEQUENCE [LARGE SCALE GENOMIC DNA]</scope>
    <source>
        <strain evidence="6 7">ZYL</strain>
    </source>
</reference>
<protein>
    <recommendedName>
        <fullName evidence="5">Leucine-binding protein domain-containing protein</fullName>
    </recommendedName>
</protein>
<dbReference type="PANTHER" id="PTHR30483:SF6">
    <property type="entry name" value="PERIPLASMIC BINDING PROTEIN OF ABC TRANSPORTER FOR NATURAL AMINO ACIDS"/>
    <property type="match status" value="1"/>
</dbReference>
<evidence type="ECO:0000256" key="1">
    <source>
        <dbReference type="ARBA" id="ARBA00010062"/>
    </source>
</evidence>
<sequence>MRNGLIKNSAMILILTLGLASCGGGSKPLTRDGGSLPPATTQQDQQDRDQLSAEDDRTPRQEIRIGFLVPLSGPDGPIGQAMLNAATLALFDSHDKRLVLLPHDTQGTAEGATEAMTSLVAQQPDLILGPLFSHSIAAIKPLAQNAGINVIGFSSDHTVAGNGVFLMNFRLEEQIRRVMRYSSDQGYARYAALVPETSYGTRALEVFGASVMDLERDMVTVEFYPADSTKLVPPVKNIANYDHRRNLFIREMAFLDSLGDEDDFASELKEDIKNAETLGTIKFDALLLPEGGAMLTTLAAWVSYYEIDPTKVKLIGTGLWDDEMLFHEPQLYGGWFAAPDHEVSDKFLARYRDSYGKDSPRLSTLAYDAMALTATLVRHDAVPNFSTENIIDENGFTGVEGLFRFTQDGLIERGLAVYEVTANAFIVVDPAPTHFIDQDRETAVRNLTAAVTPEDAPEDHSAKASLGLSPPNELVPAPPVDTRPFPYNPVQKDALNTENQ</sequence>